<protein>
    <submittedName>
        <fullName evidence="1">Uncharacterized protein</fullName>
    </submittedName>
</protein>
<proteinExistence type="predicted"/>
<reference evidence="1" key="1">
    <citation type="journal article" date="2015" name="Nature">
        <title>Complex archaea that bridge the gap between prokaryotes and eukaryotes.</title>
        <authorList>
            <person name="Spang A."/>
            <person name="Saw J.H."/>
            <person name="Jorgensen S.L."/>
            <person name="Zaremba-Niedzwiedzka K."/>
            <person name="Martijn J."/>
            <person name="Lind A.E."/>
            <person name="van Eijk R."/>
            <person name="Schleper C."/>
            <person name="Guy L."/>
            <person name="Ettema T.J."/>
        </authorList>
    </citation>
    <scope>NUCLEOTIDE SEQUENCE</scope>
</reference>
<organism evidence="1">
    <name type="scientific">marine sediment metagenome</name>
    <dbReference type="NCBI Taxonomy" id="412755"/>
    <lineage>
        <taxon>unclassified sequences</taxon>
        <taxon>metagenomes</taxon>
        <taxon>ecological metagenomes</taxon>
    </lineage>
</organism>
<evidence type="ECO:0000313" key="1">
    <source>
        <dbReference type="EMBL" id="KKK61160.1"/>
    </source>
</evidence>
<comment type="caution">
    <text evidence="1">The sequence shown here is derived from an EMBL/GenBank/DDBJ whole genome shotgun (WGS) entry which is preliminary data.</text>
</comment>
<accession>A0A0F8XJA0</accession>
<feature type="non-terminal residue" evidence="1">
    <location>
        <position position="361"/>
    </location>
</feature>
<dbReference type="EMBL" id="LAZR01062615">
    <property type="protein sequence ID" value="KKK61160.1"/>
    <property type="molecule type" value="Genomic_DNA"/>
</dbReference>
<feature type="non-terminal residue" evidence="1">
    <location>
        <position position="1"/>
    </location>
</feature>
<gene>
    <name evidence="1" type="ORF">LCGC14_3017110</name>
</gene>
<name>A0A0F8XJA0_9ZZZZ</name>
<sequence length="361" mass="36651">VGSHPAGQLFIQTPANALTANVVITAYESDASGNPDQQLWYLGSSSSSNQDIIFLNRRSANLHLGTNGAARVTVSGGGNVGIGTQAPATSALLELSSTTGALLPTRMTTTQRNALTAVNGMILYNSTLAQMQGRVGAAWVDLGAGAGGGEANTHSSDGGGLALTAATPKVGVDLRLVSLAAADFDLAADLFTIDDTKWAKDSELHTVFSPNADPGVDHSGLSGDVGITEVAGALSFDAAEIGTETWLDNADRSWTFDIAAAGTNPVIAFSSGIVNLSTGAWQEGGNAVPNSTDKLDFFSATTVAELAGILSDENFTPGSEASAEGVLDLPDLQGQVAAGQYAAASIDSADLATANKTFKCN</sequence>
<dbReference type="AlphaFoldDB" id="A0A0F8XJA0"/>